<name>A0A9P6VG65_9HELO</name>
<dbReference type="EMBL" id="VNKQ01000013">
    <property type="protein sequence ID" value="KAG0647212.1"/>
    <property type="molecule type" value="Genomic_DNA"/>
</dbReference>
<feature type="chain" id="PRO_5040529511" description="Carboxylic ester hydrolase" evidence="3">
    <location>
        <begin position="21"/>
        <end position="577"/>
    </location>
</feature>
<reference evidence="5" key="1">
    <citation type="submission" date="2019-07" db="EMBL/GenBank/DDBJ databases">
        <title>Hyphodiscus hymeniophilus genome sequencing and assembly.</title>
        <authorList>
            <person name="Kramer G."/>
            <person name="Nodwell J."/>
        </authorList>
    </citation>
    <scope>NUCLEOTIDE SEQUENCE</scope>
    <source>
        <strain evidence="5">ATCC 34498</strain>
    </source>
</reference>
<dbReference type="Proteomes" id="UP000785200">
    <property type="component" value="Unassembled WGS sequence"/>
</dbReference>
<dbReference type="Pfam" id="PF00135">
    <property type="entry name" value="COesterase"/>
    <property type="match status" value="1"/>
</dbReference>
<dbReference type="PANTHER" id="PTHR43918">
    <property type="entry name" value="ACETYLCHOLINESTERASE"/>
    <property type="match status" value="1"/>
</dbReference>
<dbReference type="InterPro" id="IPR002018">
    <property type="entry name" value="CarbesteraseB"/>
</dbReference>
<organism evidence="5 6">
    <name type="scientific">Hyphodiscus hymeniophilus</name>
    <dbReference type="NCBI Taxonomy" id="353542"/>
    <lineage>
        <taxon>Eukaryota</taxon>
        <taxon>Fungi</taxon>
        <taxon>Dikarya</taxon>
        <taxon>Ascomycota</taxon>
        <taxon>Pezizomycotina</taxon>
        <taxon>Leotiomycetes</taxon>
        <taxon>Helotiales</taxon>
        <taxon>Hyphodiscaceae</taxon>
        <taxon>Hyphodiscus</taxon>
    </lineage>
</organism>
<comment type="caution">
    <text evidence="5">The sequence shown here is derived from an EMBL/GenBank/DDBJ whole genome shotgun (WGS) entry which is preliminary data.</text>
</comment>
<feature type="signal peptide" evidence="3">
    <location>
        <begin position="1"/>
        <end position="20"/>
    </location>
</feature>
<gene>
    <name evidence="5" type="ORF">D0Z07_7195</name>
</gene>
<dbReference type="InterPro" id="IPR019826">
    <property type="entry name" value="Carboxylesterase_B_AS"/>
</dbReference>
<evidence type="ECO:0000256" key="1">
    <source>
        <dbReference type="ARBA" id="ARBA00005964"/>
    </source>
</evidence>
<proteinExistence type="inferred from homology"/>
<dbReference type="InterPro" id="IPR050654">
    <property type="entry name" value="AChE-related_enzymes"/>
</dbReference>
<dbReference type="AlphaFoldDB" id="A0A9P6VG65"/>
<keyword evidence="2 3" id="KW-0378">Hydrolase</keyword>
<dbReference type="InterPro" id="IPR029058">
    <property type="entry name" value="AB_hydrolase_fold"/>
</dbReference>
<evidence type="ECO:0000313" key="5">
    <source>
        <dbReference type="EMBL" id="KAG0647212.1"/>
    </source>
</evidence>
<evidence type="ECO:0000313" key="6">
    <source>
        <dbReference type="Proteomes" id="UP000785200"/>
    </source>
</evidence>
<feature type="domain" description="Carboxylesterase type B" evidence="4">
    <location>
        <begin position="44"/>
        <end position="561"/>
    </location>
</feature>
<evidence type="ECO:0000256" key="2">
    <source>
        <dbReference type="ARBA" id="ARBA00022801"/>
    </source>
</evidence>
<protein>
    <recommendedName>
        <fullName evidence="3">Carboxylic ester hydrolase</fullName>
        <ecNumber evidence="3">3.1.1.-</ecNumber>
    </recommendedName>
</protein>
<dbReference type="GO" id="GO:0052689">
    <property type="term" value="F:carboxylic ester hydrolase activity"/>
    <property type="evidence" value="ECO:0007669"/>
    <property type="project" value="TreeGrafter"/>
</dbReference>
<dbReference type="Gene3D" id="3.40.50.1820">
    <property type="entry name" value="alpha/beta hydrolase"/>
    <property type="match status" value="1"/>
</dbReference>
<accession>A0A9P6VG65</accession>
<keyword evidence="6" id="KW-1185">Reference proteome</keyword>
<dbReference type="OrthoDB" id="408631at2759"/>
<comment type="similarity">
    <text evidence="1 3">Belongs to the type-B carboxylesterase/lipase family.</text>
</comment>
<evidence type="ECO:0000256" key="3">
    <source>
        <dbReference type="RuleBase" id="RU361235"/>
    </source>
</evidence>
<dbReference type="PROSITE" id="PS00122">
    <property type="entry name" value="CARBOXYLESTERASE_B_1"/>
    <property type="match status" value="1"/>
</dbReference>
<sequence length="577" mass="62876">MYSFAVIVSLSLLGLFFAFGVERNPSPSLVTDRRTNVTYHGVSDHGVDTFLGISYGQDTSGAGRFAPPKPFIPAQNSIINATAAGARCPQPMIPFPPISNIVSNVTDISEDCLNLRITRPSTPSKSEKLPVLVFIYGGGYAIGQIYDMFYQPDQLVKDSVSSGTPVIYVAMNYRLGIFGFPTSDLLQERKSLNLALKDQRLALDWIQENIHIFGGDPNRVTIFGESAGGTSVAAQILAYGGKQKPPFQQAIVESGLIGPGFAPKYSTKHFDLVTRQAGCDYGMPDSELSLDCLRSLSLESLLNTSLAVQAVDNVNAIGEFYTPTVDGDFIPLEPSLLVQSGQFSKVPMMLGFNRDDGTLFVSPTVNTEEDVAAVFTGLFPNLKKSTTTRILELYPLIDFPAIPAENASAQFVRASRIYRDIEFTCPSLFLGLHVSDQGHELDPPTIYHSSKPQKNLLQTAIGYLSASRKMWREPNSRSNPVFFYELNQTSLAQNLSGQGLPQLGISHLADLPYVFDEVSKFNNSVSNALLAKQITGSWSRFATSGHPSSTRGTTLKGWLPAWNGKNGHNLGDARECS</sequence>
<evidence type="ECO:0000259" key="4">
    <source>
        <dbReference type="Pfam" id="PF00135"/>
    </source>
</evidence>
<dbReference type="SUPFAM" id="SSF53474">
    <property type="entry name" value="alpha/beta-Hydrolases"/>
    <property type="match status" value="1"/>
</dbReference>
<dbReference type="EC" id="3.1.1.-" evidence="3"/>
<dbReference type="PANTHER" id="PTHR43918:SF4">
    <property type="entry name" value="CARBOXYLIC ESTER HYDROLASE"/>
    <property type="match status" value="1"/>
</dbReference>
<keyword evidence="3" id="KW-0732">Signal</keyword>